<evidence type="ECO:0008006" key="4">
    <source>
        <dbReference type="Google" id="ProtNLM"/>
    </source>
</evidence>
<evidence type="ECO:0000256" key="1">
    <source>
        <dbReference type="SAM" id="MobiDB-lite"/>
    </source>
</evidence>
<feature type="region of interest" description="Disordered" evidence="1">
    <location>
        <begin position="30"/>
        <end position="63"/>
    </location>
</feature>
<feature type="compositionally biased region" description="Gly residues" evidence="1">
    <location>
        <begin position="52"/>
        <end position="63"/>
    </location>
</feature>
<dbReference type="AlphaFoldDB" id="A0A8J4GEA9"/>
<feature type="non-terminal residue" evidence="2">
    <location>
        <position position="1"/>
    </location>
</feature>
<dbReference type="InterPro" id="IPR053251">
    <property type="entry name" value="N-glycanase"/>
</dbReference>
<dbReference type="PANTHER" id="PTHR39319">
    <property type="entry name" value="SI:DKEY-256H2.1"/>
    <property type="match status" value="1"/>
</dbReference>
<accession>A0A8J4GEA9</accession>
<feature type="non-terminal residue" evidence="2">
    <location>
        <position position="236"/>
    </location>
</feature>
<evidence type="ECO:0000313" key="3">
    <source>
        <dbReference type="Proteomes" id="UP000722791"/>
    </source>
</evidence>
<sequence>WYGWLPNPATVSPDPAPLVAFEDISRGSTASTVRSPCDPLNVTETNATSVDSGGGDGVGGSGGSSGRLSGAWVLIPNATRDGHPGCTYGNIIVNMQRAGALGVIFSASPGNDVEVITPTEADFQHKVLYDAVLAYDNYNGQPQDQHLPAPLRRRQAAASSASSAVGSSRGDTDMTLLIGRMAGDGDEVATAAAAAAEDTDEQPRIPATMVSYSDGLDLMTLLGEAAGANVTTEVEF</sequence>
<proteinExistence type="predicted"/>
<dbReference type="Gene3D" id="3.50.30.30">
    <property type="match status" value="1"/>
</dbReference>
<comment type="caution">
    <text evidence="2">The sequence shown here is derived from an EMBL/GenBank/DDBJ whole genome shotgun (WGS) entry which is preliminary data.</text>
</comment>
<dbReference type="EMBL" id="BNCQ01000020">
    <property type="protein sequence ID" value="GIM05907.1"/>
    <property type="molecule type" value="Genomic_DNA"/>
</dbReference>
<gene>
    <name evidence="2" type="ORF">Vretimale_10308</name>
</gene>
<dbReference type="PANTHER" id="PTHR39319:SF1">
    <property type="entry name" value="SI:DKEY-256H2.1"/>
    <property type="match status" value="1"/>
</dbReference>
<organism evidence="2 3">
    <name type="scientific">Volvox reticuliferus</name>
    <dbReference type="NCBI Taxonomy" id="1737510"/>
    <lineage>
        <taxon>Eukaryota</taxon>
        <taxon>Viridiplantae</taxon>
        <taxon>Chlorophyta</taxon>
        <taxon>core chlorophytes</taxon>
        <taxon>Chlorophyceae</taxon>
        <taxon>CS clade</taxon>
        <taxon>Chlamydomonadales</taxon>
        <taxon>Volvocaceae</taxon>
        <taxon>Volvox</taxon>
    </lineage>
</organism>
<protein>
    <recommendedName>
        <fullName evidence="4">Subtilisin</fullName>
    </recommendedName>
</protein>
<reference evidence="2" key="1">
    <citation type="journal article" date="2021" name="Proc. Natl. Acad. Sci. U.S.A.">
        <title>Three genomes in the algal genus Volvox reveal the fate of a haploid sex-determining region after a transition to homothallism.</title>
        <authorList>
            <person name="Yamamoto K."/>
            <person name="Hamaji T."/>
            <person name="Kawai-Toyooka H."/>
            <person name="Matsuzaki R."/>
            <person name="Takahashi F."/>
            <person name="Nishimura Y."/>
            <person name="Kawachi M."/>
            <person name="Noguchi H."/>
            <person name="Minakuchi Y."/>
            <person name="Umen J.G."/>
            <person name="Toyoda A."/>
            <person name="Nozaki H."/>
        </authorList>
    </citation>
    <scope>NUCLEOTIDE SEQUENCE</scope>
    <source>
        <strain evidence="2">NIES-3785</strain>
    </source>
</reference>
<name>A0A8J4GEA9_9CHLO</name>
<dbReference type="Proteomes" id="UP000722791">
    <property type="component" value="Unassembled WGS sequence"/>
</dbReference>
<evidence type="ECO:0000313" key="2">
    <source>
        <dbReference type="EMBL" id="GIM05907.1"/>
    </source>
</evidence>